<evidence type="ECO:0000313" key="3">
    <source>
        <dbReference type="EMBL" id="PRY10825.1"/>
    </source>
</evidence>
<dbReference type="RefSeq" id="WP_106215042.1">
    <property type="nucleotide sequence ID" value="NZ_PVZF01000015.1"/>
</dbReference>
<dbReference type="InterPro" id="IPR050300">
    <property type="entry name" value="GDXG_lipolytic_enzyme"/>
</dbReference>
<reference evidence="3 4" key="1">
    <citation type="submission" date="2018-03" db="EMBL/GenBank/DDBJ databases">
        <title>Genomic Encyclopedia of Archaeal and Bacterial Type Strains, Phase II (KMG-II): from individual species to whole genera.</title>
        <authorList>
            <person name="Goeker M."/>
        </authorList>
    </citation>
    <scope>NUCLEOTIDE SEQUENCE [LARGE SCALE GENOMIC DNA]</scope>
    <source>
        <strain evidence="3 4">DSM 19711</strain>
    </source>
</reference>
<organism evidence="3 4">
    <name type="scientific">Kineococcus rhizosphaerae</name>
    <dbReference type="NCBI Taxonomy" id="559628"/>
    <lineage>
        <taxon>Bacteria</taxon>
        <taxon>Bacillati</taxon>
        <taxon>Actinomycetota</taxon>
        <taxon>Actinomycetes</taxon>
        <taxon>Kineosporiales</taxon>
        <taxon>Kineosporiaceae</taxon>
        <taxon>Kineococcus</taxon>
    </lineage>
</organism>
<dbReference type="OrthoDB" id="9803828at2"/>
<dbReference type="Proteomes" id="UP000238083">
    <property type="component" value="Unassembled WGS sequence"/>
</dbReference>
<dbReference type="PANTHER" id="PTHR48081">
    <property type="entry name" value="AB HYDROLASE SUPERFAMILY PROTEIN C4A8.06C"/>
    <property type="match status" value="1"/>
</dbReference>
<evidence type="ECO:0000313" key="4">
    <source>
        <dbReference type="Proteomes" id="UP000238083"/>
    </source>
</evidence>
<protein>
    <submittedName>
        <fullName evidence="3">Acetyl esterase</fullName>
    </submittedName>
</protein>
<accession>A0A2T0QXS3</accession>
<evidence type="ECO:0000256" key="1">
    <source>
        <dbReference type="ARBA" id="ARBA00022801"/>
    </source>
</evidence>
<dbReference type="InterPro" id="IPR029058">
    <property type="entry name" value="AB_hydrolase_fold"/>
</dbReference>
<evidence type="ECO:0000259" key="2">
    <source>
        <dbReference type="Pfam" id="PF07859"/>
    </source>
</evidence>
<keyword evidence="4" id="KW-1185">Reference proteome</keyword>
<keyword evidence="1" id="KW-0378">Hydrolase</keyword>
<comment type="caution">
    <text evidence="3">The sequence shown here is derived from an EMBL/GenBank/DDBJ whole genome shotgun (WGS) entry which is preliminary data.</text>
</comment>
<gene>
    <name evidence="3" type="ORF">CLV37_11589</name>
</gene>
<dbReference type="AlphaFoldDB" id="A0A2T0QXS3"/>
<dbReference type="Gene3D" id="3.40.50.1820">
    <property type="entry name" value="alpha/beta hydrolase"/>
    <property type="match status" value="1"/>
</dbReference>
<dbReference type="PANTHER" id="PTHR48081:SF8">
    <property type="entry name" value="ALPHA_BETA HYDROLASE FOLD-3 DOMAIN-CONTAINING PROTEIN-RELATED"/>
    <property type="match status" value="1"/>
</dbReference>
<feature type="domain" description="Alpha/beta hydrolase fold-3" evidence="2">
    <location>
        <begin position="96"/>
        <end position="305"/>
    </location>
</feature>
<dbReference type="Pfam" id="PF07859">
    <property type="entry name" value="Abhydrolase_3"/>
    <property type="match status" value="1"/>
</dbReference>
<dbReference type="EMBL" id="PVZF01000015">
    <property type="protein sequence ID" value="PRY10825.1"/>
    <property type="molecule type" value="Genomic_DNA"/>
</dbReference>
<name>A0A2T0QXS3_9ACTN</name>
<proteinExistence type="predicted"/>
<dbReference type="SUPFAM" id="SSF53474">
    <property type="entry name" value="alpha/beta-Hydrolases"/>
    <property type="match status" value="1"/>
</dbReference>
<dbReference type="InterPro" id="IPR013094">
    <property type="entry name" value="AB_hydrolase_3"/>
</dbReference>
<dbReference type="GO" id="GO:0016787">
    <property type="term" value="F:hydrolase activity"/>
    <property type="evidence" value="ECO:0007669"/>
    <property type="project" value="UniProtKB-KW"/>
</dbReference>
<sequence>MLHADVVDGLVDGPELDERLTDPQAALVVARRRAAARGVAPRHLAGLAVARARARRGGPGPVDDADLLVADVAVRAAAGPRPARTYVPRAGHAGTVLFLHGGGWALGDLDTDDHLCRALAVQAGVAVVSLAYRLAPEHPFPAGLDDAATVLGDLADGSFPAPAGPLTGPLAVAGAGAGGQLAALLALHCRRPHTPAVRHQLLFCPLLDGDLTRGSHQRYGDGGLGLGVEDLAWFWRMYVPDRAARRLPRVSPLRTPDLTGSVPATVVVAGADPARDEGLAYARALREAGTRCRPVLVEGVPHGFAGDPELAAGERAVRAAAEHLRATFDAPRVVDLRDRQPVSARQPF</sequence>